<evidence type="ECO:0000313" key="2">
    <source>
        <dbReference type="Proteomes" id="UP000228867"/>
    </source>
</evidence>
<dbReference type="InterPro" id="IPR010235">
    <property type="entry name" value="HepT"/>
</dbReference>
<feature type="non-terminal residue" evidence="1">
    <location>
        <position position="58"/>
    </location>
</feature>
<dbReference type="SUPFAM" id="SSF81593">
    <property type="entry name" value="Nucleotidyltransferase substrate binding subunit/domain"/>
    <property type="match status" value="1"/>
</dbReference>
<dbReference type="AlphaFoldDB" id="A0A2H0NDE5"/>
<sequence length="58" mass="7058">MTKLEALKIQYQRAFSRFREILEKEKNEVTRDSAIKRFEFTFDLAWKTIKAFLEEKKG</sequence>
<proteinExistence type="predicted"/>
<dbReference type="Proteomes" id="UP000228867">
    <property type="component" value="Unassembled WGS sequence"/>
</dbReference>
<organism evidence="1 2">
    <name type="scientific">Candidatus Jorgensenbacteria bacterium CG11_big_fil_rev_8_21_14_0_20_38_23</name>
    <dbReference type="NCBI Taxonomy" id="1974594"/>
    <lineage>
        <taxon>Bacteria</taxon>
        <taxon>Candidatus Joergenseniibacteriota</taxon>
    </lineage>
</organism>
<keyword evidence="1" id="KW-0808">Transferase</keyword>
<reference evidence="1 2" key="1">
    <citation type="submission" date="2017-09" db="EMBL/GenBank/DDBJ databases">
        <title>Depth-based differentiation of microbial function through sediment-hosted aquifers and enrichment of novel symbionts in the deep terrestrial subsurface.</title>
        <authorList>
            <person name="Probst A.J."/>
            <person name="Ladd B."/>
            <person name="Jarett J.K."/>
            <person name="Geller-Mcgrath D.E."/>
            <person name="Sieber C.M."/>
            <person name="Emerson J.B."/>
            <person name="Anantharaman K."/>
            <person name="Thomas B.C."/>
            <person name="Malmstrom R."/>
            <person name="Stieglmeier M."/>
            <person name="Klingl A."/>
            <person name="Woyke T."/>
            <person name="Ryan C.M."/>
            <person name="Banfield J.F."/>
        </authorList>
    </citation>
    <scope>NUCLEOTIDE SEQUENCE [LARGE SCALE GENOMIC DNA]</scope>
    <source>
        <strain evidence="1">CG11_big_fil_rev_8_21_14_0_20_38_23</strain>
    </source>
</reference>
<comment type="caution">
    <text evidence="1">The sequence shown here is derived from an EMBL/GenBank/DDBJ whole genome shotgun (WGS) entry which is preliminary data.</text>
</comment>
<name>A0A2H0NDE5_9BACT</name>
<dbReference type="GO" id="GO:0016740">
    <property type="term" value="F:transferase activity"/>
    <property type="evidence" value="ECO:0007669"/>
    <property type="project" value="UniProtKB-KW"/>
</dbReference>
<protein>
    <submittedName>
        <fullName evidence="1">Nucleotidyltransferase</fullName>
    </submittedName>
</protein>
<gene>
    <name evidence="1" type="ORF">COV54_01865</name>
</gene>
<accession>A0A2H0NDE5</accession>
<evidence type="ECO:0000313" key="1">
    <source>
        <dbReference type="EMBL" id="PIR06919.1"/>
    </source>
</evidence>
<dbReference type="Gene3D" id="1.20.120.330">
    <property type="entry name" value="Nucleotidyltransferases domain 2"/>
    <property type="match status" value="1"/>
</dbReference>
<dbReference type="EMBL" id="PCWR01000044">
    <property type="protein sequence ID" value="PIR06919.1"/>
    <property type="molecule type" value="Genomic_DNA"/>
</dbReference>
<dbReference type="Pfam" id="PF08780">
    <property type="entry name" value="NTase_sub_bind"/>
    <property type="match status" value="1"/>
</dbReference>